<organism evidence="1 2">
    <name type="scientific">Burkholderia pseudomultivorans</name>
    <dbReference type="NCBI Taxonomy" id="1207504"/>
    <lineage>
        <taxon>Bacteria</taxon>
        <taxon>Pseudomonadati</taxon>
        <taxon>Pseudomonadota</taxon>
        <taxon>Betaproteobacteria</taxon>
        <taxon>Burkholderiales</taxon>
        <taxon>Burkholderiaceae</taxon>
        <taxon>Burkholderia</taxon>
        <taxon>Burkholderia cepacia complex</taxon>
    </lineage>
</organism>
<gene>
    <name evidence="1" type="ORF">WT56_11370</name>
</gene>
<evidence type="ECO:0000313" key="1">
    <source>
        <dbReference type="EMBL" id="KWF31302.1"/>
    </source>
</evidence>
<protein>
    <recommendedName>
        <fullName evidence="3">DUF924 domain-containing protein</fullName>
    </recommendedName>
</protein>
<dbReference type="OrthoDB" id="7593450at2"/>
<name>A0A132EJ00_9BURK</name>
<dbReference type="SUPFAM" id="SSF48452">
    <property type="entry name" value="TPR-like"/>
    <property type="match status" value="1"/>
</dbReference>
<dbReference type="Gene3D" id="1.20.58.320">
    <property type="entry name" value="TPR-like"/>
    <property type="match status" value="1"/>
</dbReference>
<proteinExistence type="predicted"/>
<reference evidence="1 2" key="1">
    <citation type="submission" date="2015-11" db="EMBL/GenBank/DDBJ databases">
        <title>Expanding the genomic diversity of Burkholderia species for the development of highly accurate diagnostics.</title>
        <authorList>
            <person name="Sahl J."/>
            <person name="Keim P."/>
            <person name="Wagner D."/>
        </authorList>
    </citation>
    <scope>NUCLEOTIDE SEQUENCE [LARGE SCALE GENOMIC DNA]</scope>
    <source>
        <strain evidence="1 2">MSMB368WGS</strain>
    </source>
</reference>
<evidence type="ECO:0000313" key="2">
    <source>
        <dbReference type="Proteomes" id="UP000062912"/>
    </source>
</evidence>
<dbReference type="EMBL" id="LPJR01000024">
    <property type="protein sequence ID" value="KWF31302.1"/>
    <property type="molecule type" value="Genomic_DNA"/>
</dbReference>
<dbReference type="InterPro" id="IPR010323">
    <property type="entry name" value="DUF924"/>
</dbReference>
<sequence>MTNALPAHGAATLDPQAREILDFWFGAPGSAEFGRKRKVWFSGGAAFDASLRAHYGALLDAACDGACDRWAESPLGALALIVVLDQFSRNIHRGTPRAFAADPKALALARRVVAAGWDALLPSGHHRAFAYLPFEHDESAASQREAVRLCAGIRAEAGCDGYHDFALRHAAVIERFGRFPHRNAILGRASTDDEAAFLREPGSSF</sequence>
<dbReference type="InterPro" id="IPR011990">
    <property type="entry name" value="TPR-like_helical_dom_sf"/>
</dbReference>
<dbReference type="Proteomes" id="UP000062912">
    <property type="component" value="Unassembled WGS sequence"/>
</dbReference>
<evidence type="ECO:0008006" key="3">
    <source>
        <dbReference type="Google" id="ProtNLM"/>
    </source>
</evidence>
<comment type="caution">
    <text evidence="1">The sequence shown here is derived from an EMBL/GenBank/DDBJ whole genome shotgun (WGS) entry which is preliminary data.</text>
</comment>
<dbReference type="Gene3D" id="1.25.40.10">
    <property type="entry name" value="Tetratricopeptide repeat domain"/>
    <property type="match status" value="1"/>
</dbReference>
<dbReference type="Pfam" id="PF06041">
    <property type="entry name" value="DUF924"/>
    <property type="match status" value="1"/>
</dbReference>
<dbReference type="RefSeq" id="WP_060240820.1">
    <property type="nucleotide sequence ID" value="NZ_LPJR01000024.1"/>
</dbReference>
<accession>A0A132EJ00</accession>
<dbReference type="AlphaFoldDB" id="A0A132EJ00"/>